<dbReference type="PROSITE" id="PS51908">
    <property type="entry name" value="ZF_UBZ4"/>
    <property type="match status" value="1"/>
</dbReference>
<comment type="subcellular location">
    <subcellularLocation>
        <location evidence="2">Nucleus</location>
    </subcellularLocation>
</comment>
<evidence type="ECO:0000256" key="5">
    <source>
        <dbReference type="ARBA" id="ARBA00016178"/>
    </source>
</evidence>
<evidence type="ECO:0000256" key="14">
    <source>
        <dbReference type="ARBA" id="ARBA00022842"/>
    </source>
</evidence>
<evidence type="ECO:0000259" key="22">
    <source>
        <dbReference type="PROSITE" id="PS50173"/>
    </source>
</evidence>
<evidence type="ECO:0000256" key="21">
    <source>
        <dbReference type="SAM" id="MobiDB-lite"/>
    </source>
</evidence>
<dbReference type="Gene3D" id="1.10.150.810">
    <property type="match status" value="2"/>
</dbReference>
<evidence type="ECO:0000256" key="11">
    <source>
        <dbReference type="ARBA" id="ARBA00022763"/>
    </source>
</evidence>
<evidence type="ECO:0000256" key="10">
    <source>
        <dbReference type="ARBA" id="ARBA00022723"/>
    </source>
</evidence>
<keyword evidence="18" id="KW-0539">Nucleus</keyword>
<accession>A0ABD6EBT7</accession>
<keyword evidence="12 20" id="KW-0863">Zinc-finger</keyword>
<dbReference type="SUPFAM" id="SSF100879">
    <property type="entry name" value="Lesion bypass DNA polymerase (Y-family), little finger domain"/>
    <property type="match status" value="1"/>
</dbReference>
<dbReference type="InterPro" id="IPR022880">
    <property type="entry name" value="DNApol_IV"/>
</dbReference>
<dbReference type="GO" id="GO:0006281">
    <property type="term" value="P:DNA repair"/>
    <property type="evidence" value="ECO:0007669"/>
    <property type="project" value="UniProtKB-KW"/>
</dbReference>
<keyword evidence="14" id="KW-0460">Magnesium</keyword>
<dbReference type="GO" id="GO:0003887">
    <property type="term" value="F:DNA-directed DNA polymerase activity"/>
    <property type="evidence" value="ECO:0007669"/>
    <property type="project" value="UniProtKB-KW"/>
</dbReference>
<evidence type="ECO:0000256" key="19">
    <source>
        <dbReference type="ARBA" id="ARBA00049244"/>
    </source>
</evidence>
<evidence type="ECO:0000256" key="1">
    <source>
        <dbReference type="ARBA" id="ARBA00001946"/>
    </source>
</evidence>
<dbReference type="PANTHER" id="PTHR11076">
    <property type="entry name" value="DNA REPAIR POLYMERASE UMUC / TRANSFERASE FAMILY MEMBER"/>
    <property type="match status" value="1"/>
</dbReference>
<dbReference type="InterPro" id="IPR036775">
    <property type="entry name" value="DNA_pol_Y-fam_lit_finger_sf"/>
</dbReference>
<comment type="cofactor">
    <cofactor evidence="1">
        <name>Mg(2+)</name>
        <dbReference type="ChEBI" id="CHEBI:18420"/>
    </cofactor>
</comment>
<dbReference type="InterPro" id="IPR001126">
    <property type="entry name" value="UmuC"/>
</dbReference>
<protein>
    <recommendedName>
        <fullName evidence="5">DNA polymerase kappa</fullName>
        <ecNumber evidence="4">2.7.7.7</ecNumber>
    </recommendedName>
</protein>
<dbReference type="HAMAP" id="MF_01113">
    <property type="entry name" value="DNApol_IV"/>
    <property type="match status" value="1"/>
</dbReference>
<evidence type="ECO:0000256" key="13">
    <source>
        <dbReference type="ARBA" id="ARBA00022833"/>
    </source>
</evidence>
<dbReference type="InterPro" id="IPR017961">
    <property type="entry name" value="DNA_pol_Y-fam_little_finger"/>
</dbReference>
<keyword evidence="25" id="KW-1185">Reference proteome</keyword>
<evidence type="ECO:0000256" key="16">
    <source>
        <dbReference type="ARBA" id="ARBA00023125"/>
    </source>
</evidence>
<dbReference type="InterPro" id="IPR043502">
    <property type="entry name" value="DNA/RNA_pol_sf"/>
</dbReference>
<keyword evidence="17 20" id="KW-0234">DNA repair</keyword>
<reference evidence="24 25" key="1">
    <citation type="submission" date="2024-08" db="EMBL/GenBank/DDBJ databases">
        <title>Gnathostoma spinigerum genome.</title>
        <authorList>
            <person name="Gonzalez-Bertolin B."/>
            <person name="Monzon S."/>
            <person name="Zaballos A."/>
            <person name="Jimenez P."/>
            <person name="Dekumyoy P."/>
            <person name="Varona S."/>
            <person name="Cuesta I."/>
            <person name="Sumanam S."/>
            <person name="Adisakwattana P."/>
            <person name="Gasser R.B."/>
            <person name="Hernandez-Gonzalez A."/>
            <person name="Young N.D."/>
            <person name="Perteguer M.J."/>
        </authorList>
    </citation>
    <scope>NUCLEOTIDE SEQUENCE [LARGE SCALE GENOMIC DNA]</scope>
    <source>
        <strain evidence="24">AL3</strain>
        <tissue evidence="24">Liver</tissue>
    </source>
</reference>
<dbReference type="Pfam" id="PF11799">
    <property type="entry name" value="IMS_C"/>
    <property type="match status" value="1"/>
</dbReference>
<dbReference type="CDD" id="cd03586">
    <property type="entry name" value="PolY_Pol_IV_kappa"/>
    <property type="match status" value="1"/>
</dbReference>
<gene>
    <name evidence="24" type="ORF">AB6A40_003819</name>
</gene>
<keyword evidence="7" id="KW-0808">Transferase</keyword>
<dbReference type="EC" id="2.7.7.7" evidence="4"/>
<dbReference type="FunFam" id="3.30.1490.100:FF:000004">
    <property type="entry name" value="DNA polymerase IV"/>
    <property type="match status" value="1"/>
</dbReference>
<dbReference type="Gene3D" id="3.30.70.270">
    <property type="match status" value="1"/>
</dbReference>
<name>A0ABD6EBT7_9BILA</name>
<evidence type="ECO:0000256" key="9">
    <source>
        <dbReference type="ARBA" id="ARBA00022705"/>
    </source>
</evidence>
<comment type="catalytic activity">
    <reaction evidence="19">
        <text>DNA(n) + a 2'-deoxyribonucleoside 5'-triphosphate = DNA(n+1) + diphosphate</text>
        <dbReference type="Rhea" id="RHEA:22508"/>
        <dbReference type="Rhea" id="RHEA-COMP:17339"/>
        <dbReference type="Rhea" id="RHEA-COMP:17340"/>
        <dbReference type="ChEBI" id="CHEBI:33019"/>
        <dbReference type="ChEBI" id="CHEBI:61560"/>
        <dbReference type="ChEBI" id="CHEBI:173112"/>
        <dbReference type="EC" id="2.7.7.7"/>
    </reaction>
</comment>
<comment type="caution">
    <text evidence="24">The sequence shown here is derived from an EMBL/GenBank/DDBJ whole genome shotgun (WGS) entry which is preliminary data.</text>
</comment>
<evidence type="ECO:0000256" key="17">
    <source>
        <dbReference type="ARBA" id="ARBA00023204"/>
    </source>
</evidence>
<evidence type="ECO:0000313" key="24">
    <source>
        <dbReference type="EMBL" id="MFH4977110.1"/>
    </source>
</evidence>
<feature type="compositionally biased region" description="Basic and acidic residues" evidence="21">
    <location>
        <begin position="593"/>
        <end position="604"/>
    </location>
</feature>
<dbReference type="Proteomes" id="UP001608902">
    <property type="component" value="Unassembled WGS sequence"/>
</dbReference>
<keyword evidence="16" id="KW-0238">DNA-binding</keyword>
<keyword evidence="8" id="KW-0548">Nucleotidyltransferase</keyword>
<dbReference type="GO" id="GO:0008270">
    <property type="term" value="F:zinc ion binding"/>
    <property type="evidence" value="ECO:0007669"/>
    <property type="project" value="UniProtKB-KW"/>
</dbReference>
<dbReference type="Pfam" id="PF00817">
    <property type="entry name" value="IMS"/>
    <property type="match status" value="1"/>
</dbReference>
<keyword evidence="11 20" id="KW-0227">DNA damage</keyword>
<evidence type="ECO:0000256" key="2">
    <source>
        <dbReference type="ARBA" id="ARBA00004123"/>
    </source>
</evidence>
<dbReference type="PANTHER" id="PTHR11076:SF33">
    <property type="entry name" value="DNA POLYMERASE KAPPA"/>
    <property type="match status" value="1"/>
</dbReference>
<feature type="compositionally biased region" description="Basic residues" evidence="21">
    <location>
        <begin position="605"/>
        <end position="617"/>
    </location>
</feature>
<feature type="domain" description="UBZ4-type" evidence="23">
    <location>
        <begin position="542"/>
        <end position="571"/>
    </location>
</feature>
<dbReference type="Gene3D" id="3.40.1170.60">
    <property type="match status" value="1"/>
</dbReference>
<evidence type="ECO:0000256" key="7">
    <source>
        <dbReference type="ARBA" id="ARBA00022679"/>
    </source>
</evidence>
<evidence type="ECO:0000256" key="8">
    <source>
        <dbReference type="ARBA" id="ARBA00022695"/>
    </source>
</evidence>
<comment type="similarity">
    <text evidence="3">Belongs to the DNA polymerase type-Y family.</text>
</comment>
<evidence type="ECO:0000256" key="4">
    <source>
        <dbReference type="ARBA" id="ARBA00012417"/>
    </source>
</evidence>
<dbReference type="FunFam" id="1.10.150.810:FF:000001">
    <property type="entry name" value="DNA polymerase kappa"/>
    <property type="match status" value="1"/>
</dbReference>
<evidence type="ECO:0000256" key="3">
    <source>
        <dbReference type="ARBA" id="ARBA00010945"/>
    </source>
</evidence>
<keyword evidence="9" id="KW-0235">DNA replication</keyword>
<sequence length="626" mass="70623">MEVFNDNKAGLDGVDKDRIQKIINQNTGSNYQEYSRKRTERIEARIRHNDELLKALSLEAIAKAELQMDSLVIKLESERDLSRVIVHIDMDAFYAAVEMRDDPSLRNLPMAVGSTAMLSTSNYAARRYGVRSAMPGFIARKLCPELKIVPCNFQKYRSVSQQIREVLRDYDPEPTMNSLDEAYLDLTDCIRSRIDPVQVDRKRYSGACSCRLPQIRDGDLPNIKGTVNETQEMCDKCGKESICIYDFVEFGTDVEEVVREIRFRIEQSTGLTCSAGIGPNSMIAKICSDRNKPNGQFGIENEKTAVVDFMRDLSIRKVSGIGQVTEAVLRGLGIEKCGDLFRKRGILRMIFTERSYEYFLRISLGIQGASTDHSDHGRKSISNERTIQPTAELKVLLDIARDLCEELMDSLSEYGVLGGRTVTVKIKFSTFDVVTKAVSCDYIVDDADLAYKISENVIKSMLNNTNKKIRLIGVRLSRLIFEHEKNDEMQPLKSYFIANSSSIDDEKTKDKSEKFAPDEDIEAMNAECTEGPSQLNIKSEEQGCCPICGVVLPPDLMVVNSHVDECLSSEAIREMETPSPSPALLSNAPTKTRLADVRRKNETRSRRRMSGPKRRVVSHSIHDYFS</sequence>
<keyword evidence="15" id="KW-0239">DNA-directed DNA polymerase</keyword>
<evidence type="ECO:0000313" key="25">
    <source>
        <dbReference type="Proteomes" id="UP001608902"/>
    </source>
</evidence>
<keyword evidence="10" id="KW-0479">Metal-binding</keyword>
<proteinExistence type="inferred from homology"/>
<dbReference type="InterPro" id="IPR050116">
    <property type="entry name" value="DNA_polymerase-Y"/>
</dbReference>
<dbReference type="GO" id="GO:0005634">
    <property type="term" value="C:nucleus"/>
    <property type="evidence" value="ECO:0007669"/>
    <property type="project" value="UniProtKB-SubCell"/>
</dbReference>
<keyword evidence="6" id="KW-0515">Mutator protein</keyword>
<evidence type="ECO:0000256" key="15">
    <source>
        <dbReference type="ARBA" id="ARBA00022932"/>
    </source>
</evidence>
<dbReference type="FunFam" id="3.40.1170.60:FF:000002">
    <property type="entry name" value="Polymerase (DNA directed) kappa"/>
    <property type="match status" value="1"/>
</dbReference>
<dbReference type="SUPFAM" id="SSF56672">
    <property type="entry name" value="DNA/RNA polymerases"/>
    <property type="match status" value="1"/>
</dbReference>
<feature type="domain" description="UmuC" evidence="22">
    <location>
        <begin position="85"/>
        <end position="322"/>
    </location>
</feature>
<feature type="region of interest" description="Disordered" evidence="21">
    <location>
        <begin position="573"/>
        <end position="626"/>
    </location>
</feature>
<dbReference type="Gene3D" id="3.30.1490.100">
    <property type="entry name" value="DNA polymerase, Y-family, little finger domain"/>
    <property type="match status" value="1"/>
</dbReference>
<organism evidence="24 25">
    <name type="scientific">Gnathostoma spinigerum</name>
    <dbReference type="NCBI Taxonomy" id="75299"/>
    <lineage>
        <taxon>Eukaryota</taxon>
        <taxon>Metazoa</taxon>
        <taxon>Ecdysozoa</taxon>
        <taxon>Nematoda</taxon>
        <taxon>Chromadorea</taxon>
        <taxon>Rhabditida</taxon>
        <taxon>Spirurina</taxon>
        <taxon>Gnathostomatomorpha</taxon>
        <taxon>Gnathostomatoidea</taxon>
        <taxon>Gnathostomatidae</taxon>
        <taxon>Gnathostoma</taxon>
    </lineage>
</organism>
<dbReference type="EMBL" id="JBGFUD010002066">
    <property type="protein sequence ID" value="MFH4977110.1"/>
    <property type="molecule type" value="Genomic_DNA"/>
</dbReference>
<dbReference type="InterPro" id="IPR043128">
    <property type="entry name" value="Rev_trsase/Diguanyl_cyclase"/>
</dbReference>
<evidence type="ECO:0000256" key="12">
    <source>
        <dbReference type="ARBA" id="ARBA00022771"/>
    </source>
</evidence>
<evidence type="ECO:0000256" key="20">
    <source>
        <dbReference type="PROSITE-ProRule" id="PRU01256"/>
    </source>
</evidence>
<evidence type="ECO:0000259" key="23">
    <source>
        <dbReference type="PROSITE" id="PS51908"/>
    </source>
</evidence>
<evidence type="ECO:0000256" key="18">
    <source>
        <dbReference type="ARBA" id="ARBA00023242"/>
    </source>
</evidence>
<evidence type="ECO:0000256" key="6">
    <source>
        <dbReference type="ARBA" id="ARBA00022457"/>
    </source>
</evidence>
<dbReference type="GO" id="GO:0003677">
    <property type="term" value="F:DNA binding"/>
    <property type="evidence" value="ECO:0007669"/>
    <property type="project" value="UniProtKB-KW"/>
</dbReference>
<dbReference type="PIRSF" id="PIRSF036603">
    <property type="entry name" value="DPol_eta"/>
    <property type="match status" value="1"/>
</dbReference>
<keyword evidence="13" id="KW-0862">Zinc</keyword>
<dbReference type="PROSITE" id="PS50173">
    <property type="entry name" value="UMUC"/>
    <property type="match status" value="1"/>
</dbReference>
<dbReference type="AlphaFoldDB" id="A0ABD6EBT7"/>
<dbReference type="GO" id="GO:0006260">
    <property type="term" value="P:DNA replication"/>
    <property type="evidence" value="ECO:0007669"/>
    <property type="project" value="UniProtKB-KW"/>
</dbReference>
<dbReference type="InterPro" id="IPR006642">
    <property type="entry name" value="Rad18_UBZ4"/>
</dbReference>